<keyword evidence="2" id="KW-0547">Nucleotide-binding</keyword>
<dbReference type="PANTHER" id="PTHR47978">
    <property type="match status" value="1"/>
</dbReference>
<dbReference type="PROSITE" id="PS51421">
    <property type="entry name" value="RAS"/>
    <property type="match status" value="1"/>
</dbReference>
<dbReference type="SMART" id="SM00175">
    <property type="entry name" value="RAB"/>
    <property type="match status" value="1"/>
</dbReference>
<comment type="similarity">
    <text evidence="1">Belongs to the small GTPase superfamily. Rab family.</text>
</comment>
<evidence type="ECO:0000313" key="5">
    <source>
        <dbReference type="WBParaSite" id="MBELARI_LOCUS19053"/>
    </source>
</evidence>
<accession>A0AAF3EXW0</accession>
<dbReference type="PROSITE" id="PS51420">
    <property type="entry name" value="RHO"/>
    <property type="match status" value="1"/>
</dbReference>
<dbReference type="WBParaSite" id="MBELARI_LOCUS19053">
    <property type="protein sequence ID" value="MBELARI_LOCUS19053"/>
    <property type="gene ID" value="MBELARI_LOCUS19053"/>
</dbReference>
<sequence length="201" mass="22380">MAPPSRIKKKVVFLGESGVGKTSIVLRYDGKGFDTSIRATLGASYLVSTIPIAATNIELQIWDTAGQERFRSMVPIYLRKTDVAILVYDITDIRSFDQLNTWVHFLRNAETNDAMKLVLIGNKTDLEMKRTVDQRKAIGYAAKIGASYHETSAASNTGIEEAFFELATQIVASYPMGRRKRSEEINSVTLNETKENSSKCC</sequence>
<dbReference type="CDD" id="cd00154">
    <property type="entry name" value="Rab"/>
    <property type="match status" value="1"/>
</dbReference>
<dbReference type="Gene3D" id="3.40.50.300">
    <property type="entry name" value="P-loop containing nucleotide triphosphate hydrolases"/>
    <property type="match status" value="1"/>
</dbReference>
<reference evidence="4 5" key="1">
    <citation type="submission" date="2024-02" db="UniProtKB">
        <authorList>
            <consortium name="WormBaseParasite"/>
        </authorList>
    </citation>
    <scope>IDENTIFICATION</scope>
</reference>
<dbReference type="SUPFAM" id="SSF52540">
    <property type="entry name" value="P-loop containing nucleoside triphosphate hydrolases"/>
    <property type="match status" value="1"/>
</dbReference>
<organism evidence="3 5">
    <name type="scientific">Mesorhabditis belari</name>
    <dbReference type="NCBI Taxonomy" id="2138241"/>
    <lineage>
        <taxon>Eukaryota</taxon>
        <taxon>Metazoa</taxon>
        <taxon>Ecdysozoa</taxon>
        <taxon>Nematoda</taxon>
        <taxon>Chromadorea</taxon>
        <taxon>Rhabditida</taxon>
        <taxon>Rhabditina</taxon>
        <taxon>Rhabditomorpha</taxon>
        <taxon>Rhabditoidea</taxon>
        <taxon>Rhabditidae</taxon>
        <taxon>Mesorhabditinae</taxon>
        <taxon>Mesorhabditis</taxon>
    </lineage>
</organism>
<dbReference type="InterPro" id="IPR027417">
    <property type="entry name" value="P-loop_NTPase"/>
</dbReference>
<proteinExistence type="inferred from homology"/>
<dbReference type="AlphaFoldDB" id="A0AAF3EXW0"/>
<dbReference type="PROSITE" id="PS51419">
    <property type="entry name" value="RAB"/>
    <property type="match status" value="1"/>
</dbReference>
<dbReference type="Pfam" id="PF00071">
    <property type="entry name" value="Ras"/>
    <property type="match status" value="1"/>
</dbReference>
<dbReference type="SMART" id="SM00176">
    <property type="entry name" value="RAN"/>
    <property type="match status" value="1"/>
</dbReference>
<name>A0AAF3EXW0_9BILA</name>
<dbReference type="WBParaSite" id="MBELARI_LOCUS1627">
    <property type="protein sequence ID" value="MBELARI_LOCUS1627"/>
    <property type="gene ID" value="MBELARI_LOCUS1627"/>
</dbReference>
<dbReference type="FunFam" id="3.40.50.300:FF:001462">
    <property type="entry name" value="Small GTP-binding protein, putative"/>
    <property type="match status" value="1"/>
</dbReference>
<dbReference type="GO" id="GO:0003924">
    <property type="term" value="F:GTPase activity"/>
    <property type="evidence" value="ECO:0007669"/>
    <property type="project" value="InterPro"/>
</dbReference>
<evidence type="ECO:0000313" key="4">
    <source>
        <dbReference type="WBParaSite" id="MBELARI_LOCUS1627"/>
    </source>
</evidence>
<evidence type="ECO:0000256" key="2">
    <source>
        <dbReference type="ARBA" id="ARBA00022741"/>
    </source>
</evidence>
<dbReference type="Proteomes" id="UP000887575">
    <property type="component" value="Unassembled WGS sequence"/>
</dbReference>
<dbReference type="SMART" id="SM00174">
    <property type="entry name" value="RHO"/>
    <property type="match status" value="1"/>
</dbReference>
<dbReference type="InterPro" id="IPR005225">
    <property type="entry name" value="Small_GTP-bd"/>
</dbReference>
<dbReference type="PRINTS" id="PR00449">
    <property type="entry name" value="RASTRNSFRMNG"/>
</dbReference>
<evidence type="ECO:0000313" key="3">
    <source>
        <dbReference type="Proteomes" id="UP000887575"/>
    </source>
</evidence>
<keyword evidence="3" id="KW-1185">Reference proteome</keyword>
<dbReference type="NCBIfam" id="TIGR00231">
    <property type="entry name" value="small_GTP"/>
    <property type="match status" value="1"/>
</dbReference>
<protein>
    <submittedName>
        <fullName evidence="4 5">Uncharacterized protein</fullName>
    </submittedName>
</protein>
<dbReference type="InterPro" id="IPR001806">
    <property type="entry name" value="Small_GTPase"/>
</dbReference>
<dbReference type="SMART" id="SM00173">
    <property type="entry name" value="RAS"/>
    <property type="match status" value="1"/>
</dbReference>
<dbReference type="GO" id="GO:0005525">
    <property type="term" value="F:GTP binding"/>
    <property type="evidence" value="ECO:0007669"/>
    <property type="project" value="InterPro"/>
</dbReference>
<evidence type="ECO:0000256" key="1">
    <source>
        <dbReference type="ARBA" id="ARBA00006270"/>
    </source>
</evidence>